<dbReference type="PROSITE" id="PS51257">
    <property type="entry name" value="PROKAR_LIPOPROTEIN"/>
    <property type="match status" value="1"/>
</dbReference>
<sequence length="134" mass="15270">MKKINKVLSSLILCFAIITIVSGCGKSNLKDREVEKLQSNLITIAEENSGKYFGKKLNTKDFDISFAREVKEDEYEDIKSLDGVKNVYMIGHFNGKPSDIIEFNLIYDVESKKIVKFGLKTLKDDHIVYANLKE</sequence>
<evidence type="ECO:0008006" key="3">
    <source>
        <dbReference type="Google" id="ProtNLM"/>
    </source>
</evidence>
<keyword evidence="2" id="KW-1185">Reference proteome</keyword>
<gene>
    <name evidence="1" type="ORF">KQI86_09140</name>
</gene>
<name>A0ABS6EH04_9CLOT</name>
<protein>
    <recommendedName>
        <fullName evidence="3">Lipoprotein</fullName>
    </recommendedName>
</protein>
<reference evidence="1 2" key="1">
    <citation type="submission" date="2021-06" db="EMBL/GenBank/DDBJ databases">
        <authorList>
            <person name="Sun Q."/>
            <person name="Li D."/>
        </authorList>
    </citation>
    <scope>NUCLEOTIDE SEQUENCE [LARGE SCALE GENOMIC DNA]</scope>
    <source>
        <strain evidence="1 2">MSJ-11</strain>
    </source>
</reference>
<dbReference type="Proteomes" id="UP000726170">
    <property type="component" value="Unassembled WGS sequence"/>
</dbReference>
<comment type="caution">
    <text evidence="1">The sequence shown here is derived from an EMBL/GenBank/DDBJ whole genome shotgun (WGS) entry which is preliminary data.</text>
</comment>
<dbReference type="RefSeq" id="WP_216438966.1">
    <property type="nucleotide sequence ID" value="NZ_JAHLQF010000002.1"/>
</dbReference>
<dbReference type="EMBL" id="JAHLQF010000002">
    <property type="protein sequence ID" value="MBU5484493.1"/>
    <property type="molecule type" value="Genomic_DNA"/>
</dbReference>
<organism evidence="1 2">
    <name type="scientific">Clostridium mobile</name>
    <dbReference type="NCBI Taxonomy" id="2841512"/>
    <lineage>
        <taxon>Bacteria</taxon>
        <taxon>Bacillati</taxon>
        <taxon>Bacillota</taxon>
        <taxon>Clostridia</taxon>
        <taxon>Eubacteriales</taxon>
        <taxon>Clostridiaceae</taxon>
        <taxon>Clostridium</taxon>
    </lineage>
</organism>
<evidence type="ECO:0000313" key="2">
    <source>
        <dbReference type="Proteomes" id="UP000726170"/>
    </source>
</evidence>
<accession>A0ABS6EH04</accession>
<evidence type="ECO:0000313" key="1">
    <source>
        <dbReference type="EMBL" id="MBU5484493.1"/>
    </source>
</evidence>
<proteinExistence type="predicted"/>